<dbReference type="AlphaFoldDB" id="A0A1L7WP81"/>
<name>A0A1L7WP81_9HELO</name>
<proteinExistence type="predicted"/>
<dbReference type="Gene3D" id="3.30.530.20">
    <property type="match status" value="1"/>
</dbReference>
<organism evidence="1 2">
    <name type="scientific">Phialocephala subalpina</name>
    <dbReference type="NCBI Taxonomy" id="576137"/>
    <lineage>
        <taxon>Eukaryota</taxon>
        <taxon>Fungi</taxon>
        <taxon>Dikarya</taxon>
        <taxon>Ascomycota</taxon>
        <taxon>Pezizomycotina</taxon>
        <taxon>Leotiomycetes</taxon>
        <taxon>Helotiales</taxon>
        <taxon>Mollisiaceae</taxon>
        <taxon>Phialocephala</taxon>
        <taxon>Phialocephala fortinii species complex</taxon>
    </lineage>
</organism>
<protein>
    <submittedName>
        <fullName evidence="1">Uncharacterized protein</fullName>
    </submittedName>
</protein>
<evidence type="ECO:0000313" key="2">
    <source>
        <dbReference type="Proteomes" id="UP000184330"/>
    </source>
</evidence>
<dbReference type="InterPro" id="IPR023393">
    <property type="entry name" value="START-like_dom_sf"/>
</dbReference>
<accession>A0A1L7WP81</accession>
<keyword evidence="2" id="KW-1185">Reference proteome</keyword>
<sequence>MATATAITWPDRYVPGTTDNYVSNEVIAKDITATKIWSLLSDITKWETYYWNCAEITPPDSGPILEKGNGFSFSIFGFPRLPCTVEESISPSKGEPGRLAWQAITDGEGGEKLYVYHAWIVEDLEGGRVRILTQESQIGSVFKDFARRKPNPMLNGHQD</sequence>
<evidence type="ECO:0000313" key="1">
    <source>
        <dbReference type="EMBL" id="CZR54583.1"/>
    </source>
</evidence>
<dbReference type="SUPFAM" id="SSF55961">
    <property type="entry name" value="Bet v1-like"/>
    <property type="match status" value="1"/>
</dbReference>
<dbReference type="OrthoDB" id="2586183at2759"/>
<dbReference type="Proteomes" id="UP000184330">
    <property type="component" value="Unassembled WGS sequence"/>
</dbReference>
<dbReference type="EMBL" id="FJOG01000005">
    <property type="protein sequence ID" value="CZR54583.1"/>
    <property type="molecule type" value="Genomic_DNA"/>
</dbReference>
<reference evidence="1 2" key="1">
    <citation type="submission" date="2016-03" db="EMBL/GenBank/DDBJ databases">
        <authorList>
            <person name="Ploux O."/>
        </authorList>
    </citation>
    <scope>NUCLEOTIDE SEQUENCE [LARGE SCALE GENOMIC DNA]</scope>
    <source>
        <strain evidence="1 2">UAMH 11012</strain>
    </source>
</reference>
<gene>
    <name evidence="1" type="ORF">PAC_04467</name>
</gene>